<dbReference type="PANTHER" id="PTHR46553:SF9">
    <property type="entry name" value="USPA DOMAIN-CONTAINING PROTEIN"/>
    <property type="match status" value="1"/>
</dbReference>
<feature type="domain" description="UspA" evidence="2">
    <location>
        <begin position="33"/>
        <end position="172"/>
    </location>
</feature>
<dbReference type="InterPro" id="IPR006016">
    <property type="entry name" value="UspA"/>
</dbReference>
<gene>
    <name evidence="3" type="ORF">F2Q68_00032894</name>
</gene>
<feature type="region of interest" description="Disordered" evidence="1">
    <location>
        <begin position="1"/>
        <end position="25"/>
    </location>
</feature>
<dbReference type="InterPro" id="IPR006015">
    <property type="entry name" value="Universal_stress_UspA"/>
</dbReference>
<dbReference type="Pfam" id="PF00582">
    <property type="entry name" value="Usp"/>
    <property type="match status" value="2"/>
</dbReference>
<evidence type="ECO:0000313" key="3">
    <source>
        <dbReference type="EMBL" id="KAF2544309.1"/>
    </source>
</evidence>
<dbReference type="Proteomes" id="UP000712281">
    <property type="component" value="Unassembled WGS sequence"/>
</dbReference>
<protein>
    <recommendedName>
        <fullName evidence="2">UspA domain-containing protein</fullName>
    </recommendedName>
</protein>
<evidence type="ECO:0000259" key="2">
    <source>
        <dbReference type="Pfam" id="PF00582"/>
    </source>
</evidence>
<feature type="domain" description="UspA" evidence="2">
    <location>
        <begin position="208"/>
        <end position="260"/>
    </location>
</feature>
<name>A0A8S9GG15_BRACR</name>
<dbReference type="AlphaFoldDB" id="A0A8S9GG15"/>
<sequence>MAEDQATAVMEPSAVEKQPETAGAEAPTVTITKRMMVAIDESDSSFYALQWVIDHFSNLLMTTEAAEAEGGLLTVVHVQSLSHHFAAFPAGPGGATAAVYASSSMIESVKKAQQEASAALLSRALQMCRAKQIRTETLVLEGEAKDMICQAVEQMHVDLLVVGSRGLGKIKSSSLRIFVDDRVSEKSTTGGLCSPSLACTPNVPSQAGEAKDMICQAVEQMHVDLLVVGSRGLGKIKRAFIGSVSDYCAHHANCPILIVKPPKEITT</sequence>
<dbReference type="SUPFAM" id="SSF52402">
    <property type="entry name" value="Adenine nucleotide alpha hydrolases-like"/>
    <property type="match status" value="2"/>
</dbReference>
<dbReference type="PRINTS" id="PR01438">
    <property type="entry name" value="UNVRSLSTRESS"/>
</dbReference>
<dbReference type="InterPro" id="IPR014729">
    <property type="entry name" value="Rossmann-like_a/b/a_fold"/>
</dbReference>
<evidence type="ECO:0000313" key="4">
    <source>
        <dbReference type="Proteomes" id="UP000712281"/>
    </source>
</evidence>
<proteinExistence type="predicted"/>
<dbReference type="CDD" id="cd23659">
    <property type="entry name" value="USP_At3g01520-like"/>
    <property type="match status" value="1"/>
</dbReference>
<dbReference type="Gene3D" id="3.40.50.620">
    <property type="entry name" value="HUPs"/>
    <property type="match status" value="2"/>
</dbReference>
<dbReference type="EMBL" id="QGKW02002005">
    <property type="protein sequence ID" value="KAF2544309.1"/>
    <property type="molecule type" value="Genomic_DNA"/>
</dbReference>
<organism evidence="3 4">
    <name type="scientific">Brassica cretica</name>
    <name type="common">Mustard</name>
    <dbReference type="NCBI Taxonomy" id="69181"/>
    <lineage>
        <taxon>Eukaryota</taxon>
        <taxon>Viridiplantae</taxon>
        <taxon>Streptophyta</taxon>
        <taxon>Embryophyta</taxon>
        <taxon>Tracheophyta</taxon>
        <taxon>Spermatophyta</taxon>
        <taxon>Magnoliopsida</taxon>
        <taxon>eudicotyledons</taxon>
        <taxon>Gunneridae</taxon>
        <taxon>Pentapetalae</taxon>
        <taxon>rosids</taxon>
        <taxon>malvids</taxon>
        <taxon>Brassicales</taxon>
        <taxon>Brassicaceae</taxon>
        <taxon>Brassiceae</taxon>
        <taxon>Brassica</taxon>
    </lineage>
</organism>
<evidence type="ECO:0000256" key="1">
    <source>
        <dbReference type="SAM" id="MobiDB-lite"/>
    </source>
</evidence>
<dbReference type="PANTHER" id="PTHR46553">
    <property type="entry name" value="ADENINE NUCLEOTIDE ALPHA HYDROLASES-LIKE SUPERFAMILY PROTEIN"/>
    <property type="match status" value="1"/>
</dbReference>
<comment type="caution">
    <text evidence="3">The sequence shown here is derived from an EMBL/GenBank/DDBJ whole genome shotgun (WGS) entry which is preliminary data.</text>
</comment>
<accession>A0A8S9GG15</accession>
<reference evidence="3" key="1">
    <citation type="submission" date="2019-12" db="EMBL/GenBank/DDBJ databases">
        <title>Genome sequencing and annotation of Brassica cretica.</title>
        <authorList>
            <person name="Studholme D.J."/>
            <person name="Sarris P.F."/>
        </authorList>
    </citation>
    <scope>NUCLEOTIDE SEQUENCE</scope>
    <source>
        <strain evidence="3">PFS-001/15</strain>
        <tissue evidence="3">Leaf</tissue>
    </source>
</reference>